<evidence type="ECO:0000313" key="7">
    <source>
        <dbReference type="EMBL" id="KAH7285960.1"/>
    </source>
</evidence>
<feature type="region of interest" description="Disordered" evidence="5">
    <location>
        <begin position="527"/>
        <end position="550"/>
    </location>
</feature>
<feature type="compositionally biased region" description="Polar residues" evidence="5">
    <location>
        <begin position="314"/>
        <end position="332"/>
    </location>
</feature>
<dbReference type="GO" id="GO:0008270">
    <property type="term" value="F:zinc ion binding"/>
    <property type="evidence" value="ECO:0007669"/>
    <property type="project" value="UniProtKB-KW"/>
</dbReference>
<accession>A0A8T2QQW2</accession>
<feature type="compositionally biased region" description="Basic and acidic residues" evidence="5">
    <location>
        <begin position="172"/>
        <end position="285"/>
    </location>
</feature>
<proteinExistence type="predicted"/>
<dbReference type="InterPro" id="IPR044820">
    <property type="entry name" value="AGD14-like"/>
</dbReference>
<dbReference type="PROSITE" id="PS50115">
    <property type="entry name" value="ARFGAP"/>
    <property type="match status" value="1"/>
</dbReference>
<keyword evidence="3" id="KW-0862">Zinc</keyword>
<dbReference type="OMA" id="PMPHASH"/>
<dbReference type="EMBL" id="CM035438">
    <property type="protein sequence ID" value="KAH7285960.1"/>
    <property type="molecule type" value="Genomic_DNA"/>
</dbReference>
<feature type="compositionally biased region" description="Polar residues" evidence="5">
    <location>
        <begin position="609"/>
        <end position="623"/>
    </location>
</feature>
<feature type="region of interest" description="Disordered" evidence="5">
    <location>
        <begin position="435"/>
        <end position="457"/>
    </location>
</feature>
<reference evidence="7" key="1">
    <citation type="submission" date="2021-08" db="EMBL/GenBank/DDBJ databases">
        <title>WGS assembly of Ceratopteris richardii.</title>
        <authorList>
            <person name="Marchant D.B."/>
            <person name="Chen G."/>
            <person name="Jenkins J."/>
            <person name="Shu S."/>
            <person name="Leebens-Mack J."/>
            <person name="Grimwood J."/>
            <person name="Schmutz J."/>
            <person name="Soltis P."/>
            <person name="Soltis D."/>
            <person name="Chen Z.-H."/>
        </authorList>
    </citation>
    <scope>NUCLEOTIDE SEQUENCE</scope>
    <source>
        <strain evidence="7">Whitten #5841</strain>
        <tissue evidence="7">Leaf</tissue>
    </source>
</reference>
<dbReference type="InterPro" id="IPR037278">
    <property type="entry name" value="ARFGAP/RecO"/>
</dbReference>
<dbReference type="SMART" id="SM00105">
    <property type="entry name" value="ArfGap"/>
    <property type="match status" value="1"/>
</dbReference>
<name>A0A8T2QQW2_CERRI</name>
<dbReference type="InterPro" id="IPR038508">
    <property type="entry name" value="ArfGAP_dom_sf"/>
</dbReference>
<gene>
    <name evidence="7" type="ORF">KP509_33G052700</name>
</gene>
<dbReference type="SUPFAM" id="SSF57863">
    <property type="entry name" value="ArfGap/RecO-like zinc finger"/>
    <property type="match status" value="1"/>
</dbReference>
<evidence type="ECO:0000256" key="3">
    <source>
        <dbReference type="ARBA" id="ARBA00022833"/>
    </source>
</evidence>
<dbReference type="FunFam" id="1.10.220.150:FF:000005">
    <property type="entry name" value="Arf-GAP domain and FG repeat-containing protein 1"/>
    <property type="match status" value="1"/>
</dbReference>
<dbReference type="Proteomes" id="UP000825935">
    <property type="component" value="Chromosome 33"/>
</dbReference>
<dbReference type="Pfam" id="PF01412">
    <property type="entry name" value="ArfGap"/>
    <property type="match status" value="1"/>
</dbReference>
<feature type="region of interest" description="Disordered" evidence="5">
    <location>
        <begin position="593"/>
        <end position="623"/>
    </location>
</feature>
<organism evidence="7 8">
    <name type="scientific">Ceratopteris richardii</name>
    <name type="common">Triangle waterfern</name>
    <dbReference type="NCBI Taxonomy" id="49495"/>
    <lineage>
        <taxon>Eukaryota</taxon>
        <taxon>Viridiplantae</taxon>
        <taxon>Streptophyta</taxon>
        <taxon>Embryophyta</taxon>
        <taxon>Tracheophyta</taxon>
        <taxon>Polypodiopsida</taxon>
        <taxon>Polypodiidae</taxon>
        <taxon>Polypodiales</taxon>
        <taxon>Pteridineae</taxon>
        <taxon>Pteridaceae</taxon>
        <taxon>Parkerioideae</taxon>
        <taxon>Ceratopteris</taxon>
    </lineage>
</organism>
<evidence type="ECO:0000259" key="6">
    <source>
        <dbReference type="PROSITE" id="PS50115"/>
    </source>
</evidence>
<dbReference type="PRINTS" id="PR00405">
    <property type="entry name" value="REVINTRACTNG"/>
</dbReference>
<dbReference type="OrthoDB" id="6036at2759"/>
<dbReference type="PANTHER" id="PTHR46085">
    <property type="entry name" value="ARFGAP/RECO-RELATED"/>
    <property type="match status" value="1"/>
</dbReference>
<keyword evidence="8" id="KW-1185">Reference proteome</keyword>
<dbReference type="PANTHER" id="PTHR46085:SF3">
    <property type="entry name" value="ARF GTPASE ACTIVATING PROTEIN"/>
    <property type="match status" value="1"/>
</dbReference>
<dbReference type="Gene3D" id="1.10.220.150">
    <property type="entry name" value="Arf GTPase activating protein"/>
    <property type="match status" value="1"/>
</dbReference>
<feature type="compositionally biased region" description="Basic and acidic residues" evidence="5">
    <location>
        <begin position="146"/>
        <end position="160"/>
    </location>
</feature>
<dbReference type="GO" id="GO:0005096">
    <property type="term" value="F:GTPase activator activity"/>
    <property type="evidence" value="ECO:0007669"/>
    <property type="project" value="InterPro"/>
</dbReference>
<comment type="caution">
    <text evidence="7">The sequence shown here is derived from an EMBL/GenBank/DDBJ whole genome shotgun (WGS) entry which is preliminary data.</text>
</comment>
<keyword evidence="1" id="KW-0479">Metal-binding</keyword>
<sequence length="861" mass="92686">MGSKLKEEEKNEKAIRAQLRKGPNRRCINCNSLGPQYVCLTFSTFVCTLCSGIHREFTHRVKSVSMSKFTSQEVANLEAGGNELGREIFFKDWDPHRQPLPDSSNIDRLREFIRMVYVEKRFSGEKPLPHSKGHRSLPSCQLHPGNGEREDAYENRRSEPRQYPQADSRSPPYEDRYEDRSRRSNAGYDDRRPDDRRPDDRRPDDRGGRFDERRSPARFDEKRSPARYDERRSPARFEPERTKYERNYNEGRRYEPRDRYPYEDRHNEGYDRRYEDRFANEKEPRSYNTGSPPPIRPVRDILGDDVPPLRVENNGKQTNGGQDIGKSSSSQKGCVVQRFGSSSSIDSLDANGPAGPPVPKREEPISLIDFSSEPDPPAVKEQIDPFGVTGTGPPAADNSTGWATFEPAVPQAVPQAPAVSPAQDILGAFSNPPSGAVPQGPAVSPAQDILGAFSNPSTNGFDGNAQWAQWSAPTGASVMNFNVSASTNANSWSGLADSSPSTNSTQAWNAFPSTVNEANSVPISQGMASHSLQTSSSSTSAPASVVQAQPSGRVPLPEDIFSAPVSSIPFAAGQSYGAPFHPPVGLGLMSQGSLQSQKSVNPFDLPGDSASNQTSGEFPSLSSMQSALPNISMGPRPMPNVGAYGSQWSQMNSVAPSQALYSSGFSAVQTQSVVPPQTFYPPAISAGNGSVFPHPPNVLSQAMQGSLGPLGANTPGIYTGAPSSKQGDELFFSSQSFQSLPSQKSLGSADSMYTSQGAAQISHHGSLGPASVGDIGSIDPFISGTGGQQRLLSHNSLGSLGNMGNMSMVDPLFPSQAALPGQRLVSHASLGSLSSFADSDAHFPGQAPSQFSTHPVGNPFG</sequence>
<evidence type="ECO:0000256" key="1">
    <source>
        <dbReference type="ARBA" id="ARBA00022723"/>
    </source>
</evidence>
<protein>
    <recommendedName>
        <fullName evidence="6">Arf-GAP domain-containing protein</fullName>
    </recommendedName>
</protein>
<keyword evidence="2 4" id="KW-0863">Zinc-finger</keyword>
<feature type="domain" description="Arf-GAP" evidence="6">
    <location>
        <begin position="9"/>
        <end position="122"/>
    </location>
</feature>
<evidence type="ECO:0000256" key="5">
    <source>
        <dbReference type="SAM" id="MobiDB-lite"/>
    </source>
</evidence>
<feature type="region of interest" description="Disordered" evidence="5">
    <location>
        <begin position="124"/>
        <end position="335"/>
    </location>
</feature>
<feature type="region of interest" description="Disordered" evidence="5">
    <location>
        <begin position="340"/>
        <end position="359"/>
    </location>
</feature>
<dbReference type="CDD" id="cd08838">
    <property type="entry name" value="ArfGap_AGFG"/>
    <property type="match status" value="1"/>
</dbReference>
<dbReference type="InterPro" id="IPR001164">
    <property type="entry name" value="ArfGAP_dom"/>
</dbReference>
<evidence type="ECO:0000256" key="2">
    <source>
        <dbReference type="ARBA" id="ARBA00022771"/>
    </source>
</evidence>
<feature type="compositionally biased region" description="Low complexity" evidence="5">
    <location>
        <begin position="528"/>
        <end position="548"/>
    </location>
</feature>
<evidence type="ECO:0000256" key="4">
    <source>
        <dbReference type="PROSITE-ProRule" id="PRU00288"/>
    </source>
</evidence>
<dbReference type="AlphaFoldDB" id="A0A8T2QQW2"/>
<evidence type="ECO:0000313" key="8">
    <source>
        <dbReference type="Proteomes" id="UP000825935"/>
    </source>
</evidence>